<evidence type="ECO:0000256" key="1">
    <source>
        <dbReference type="SAM" id="MobiDB-lite"/>
    </source>
</evidence>
<keyword evidence="2" id="KW-1133">Transmembrane helix</keyword>
<dbReference type="OrthoDB" id="2988301at2759"/>
<feature type="compositionally biased region" description="Basic and acidic residues" evidence="1">
    <location>
        <begin position="69"/>
        <end position="100"/>
    </location>
</feature>
<gene>
    <name evidence="3" type="ORF">DFP72DRAFT_286836</name>
</gene>
<feature type="transmembrane region" description="Helical" evidence="2">
    <location>
        <begin position="6"/>
        <end position="25"/>
    </location>
</feature>
<sequence>MVFTVVVITAILIVIIQAYLGYFIYRNSDLSLDNGHLFLFATAIRALTFGSIGILTLMTSWMHGPSGNVDRRMPHSKTSDDTSRIHETNHIHGGRRDAGKTHGGGRA</sequence>
<dbReference type="Proteomes" id="UP000521943">
    <property type="component" value="Unassembled WGS sequence"/>
</dbReference>
<dbReference type="EMBL" id="JACGCI010000026">
    <property type="protein sequence ID" value="KAF6756470.1"/>
    <property type="molecule type" value="Genomic_DNA"/>
</dbReference>
<organism evidence="3 4">
    <name type="scientific">Ephemerocybe angulata</name>
    <dbReference type="NCBI Taxonomy" id="980116"/>
    <lineage>
        <taxon>Eukaryota</taxon>
        <taxon>Fungi</taxon>
        <taxon>Dikarya</taxon>
        <taxon>Basidiomycota</taxon>
        <taxon>Agaricomycotina</taxon>
        <taxon>Agaricomycetes</taxon>
        <taxon>Agaricomycetidae</taxon>
        <taxon>Agaricales</taxon>
        <taxon>Agaricineae</taxon>
        <taxon>Psathyrellaceae</taxon>
        <taxon>Ephemerocybe</taxon>
    </lineage>
</organism>
<evidence type="ECO:0000256" key="2">
    <source>
        <dbReference type="SAM" id="Phobius"/>
    </source>
</evidence>
<reference evidence="3 4" key="1">
    <citation type="submission" date="2020-07" db="EMBL/GenBank/DDBJ databases">
        <title>Comparative genomics of pyrophilous fungi reveals a link between fire events and developmental genes.</title>
        <authorList>
            <consortium name="DOE Joint Genome Institute"/>
            <person name="Steindorff A.S."/>
            <person name="Carver A."/>
            <person name="Calhoun S."/>
            <person name="Stillman K."/>
            <person name="Liu H."/>
            <person name="Lipzen A."/>
            <person name="Pangilinan J."/>
            <person name="Labutti K."/>
            <person name="Bruns T.D."/>
            <person name="Grigoriev I.V."/>
        </authorList>
    </citation>
    <scope>NUCLEOTIDE SEQUENCE [LARGE SCALE GENOMIC DNA]</scope>
    <source>
        <strain evidence="3 4">CBS 144469</strain>
    </source>
</reference>
<keyword evidence="2" id="KW-0472">Membrane</keyword>
<feature type="transmembrane region" description="Helical" evidence="2">
    <location>
        <begin position="37"/>
        <end position="62"/>
    </location>
</feature>
<evidence type="ECO:0000313" key="4">
    <source>
        <dbReference type="Proteomes" id="UP000521943"/>
    </source>
</evidence>
<comment type="caution">
    <text evidence="3">The sequence shown here is derived from an EMBL/GenBank/DDBJ whole genome shotgun (WGS) entry which is preliminary data.</text>
</comment>
<keyword evidence="2" id="KW-0812">Transmembrane</keyword>
<keyword evidence="4" id="KW-1185">Reference proteome</keyword>
<name>A0A8H6M6D1_9AGAR</name>
<feature type="region of interest" description="Disordered" evidence="1">
    <location>
        <begin position="66"/>
        <end position="107"/>
    </location>
</feature>
<evidence type="ECO:0000313" key="3">
    <source>
        <dbReference type="EMBL" id="KAF6756470.1"/>
    </source>
</evidence>
<dbReference type="AlphaFoldDB" id="A0A8H6M6D1"/>
<protein>
    <submittedName>
        <fullName evidence="3">Uncharacterized protein</fullName>
    </submittedName>
</protein>
<proteinExistence type="predicted"/>
<accession>A0A8H6M6D1</accession>